<dbReference type="GO" id="GO:0008270">
    <property type="term" value="F:zinc ion binding"/>
    <property type="evidence" value="ECO:0007669"/>
    <property type="project" value="TreeGrafter"/>
</dbReference>
<protein>
    <submittedName>
        <fullName evidence="14">Transcriptional repressor</fullName>
    </submittedName>
</protein>
<dbReference type="SUPFAM" id="SSF46785">
    <property type="entry name" value="Winged helix' DNA-binding domain"/>
    <property type="match status" value="1"/>
</dbReference>
<feature type="region of interest" description="Disordered" evidence="13">
    <location>
        <begin position="140"/>
        <end position="163"/>
    </location>
</feature>
<accession>A0A345XLB9</accession>
<dbReference type="InterPro" id="IPR043135">
    <property type="entry name" value="Fur_C"/>
</dbReference>
<evidence type="ECO:0000256" key="4">
    <source>
        <dbReference type="ARBA" id="ARBA00022490"/>
    </source>
</evidence>
<dbReference type="RefSeq" id="WP_208876636.1">
    <property type="nucleotide sequence ID" value="NZ_CP031320.1"/>
</dbReference>
<name>A0A345XLB9_9ACTN</name>
<evidence type="ECO:0000256" key="13">
    <source>
        <dbReference type="SAM" id="MobiDB-lite"/>
    </source>
</evidence>
<evidence type="ECO:0000313" key="15">
    <source>
        <dbReference type="Proteomes" id="UP000254425"/>
    </source>
</evidence>
<dbReference type="EMBL" id="CP031320">
    <property type="protein sequence ID" value="AXK32435.1"/>
    <property type="molecule type" value="Genomic_DNA"/>
</dbReference>
<feature type="binding site" evidence="11">
    <location>
        <position position="136"/>
    </location>
    <ligand>
        <name>Zn(2+)</name>
        <dbReference type="ChEBI" id="CHEBI:29105"/>
    </ligand>
</feature>
<dbReference type="Proteomes" id="UP000254425">
    <property type="component" value="Chromosome"/>
</dbReference>
<keyword evidence="9" id="KW-0238">DNA-binding</keyword>
<dbReference type="PANTHER" id="PTHR33202">
    <property type="entry name" value="ZINC UPTAKE REGULATION PROTEIN"/>
    <property type="match status" value="1"/>
</dbReference>
<evidence type="ECO:0000256" key="5">
    <source>
        <dbReference type="ARBA" id="ARBA00022491"/>
    </source>
</evidence>
<comment type="cofactor">
    <cofactor evidence="11">
        <name>Zn(2+)</name>
        <dbReference type="ChEBI" id="CHEBI:29105"/>
    </cofactor>
    <text evidence="11">Binds 1 zinc ion per subunit.</text>
</comment>
<reference evidence="14 15" key="1">
    <citation type="submission" date="2018-07" db="EMBL/GenBank/DDBJ databases">
        <title>Draft genome of the type strain Streptomyces armeniacus ATCC 15676.</title>
        <authorList>
            <person name="Labana P."/>
            <person name="Gosse J.T."/>
            <person name="Boddy C.N."/>
        </authorList>
    </citation>
    <scope>NUCLEOTIDE SEQUENCE [LARGE SCALE GENOMIC DNA]</scope>
    <source>
        <strain evidence="14 15">ATCC 15676</strain>
    </source>
</reference>
<keyword evidence="15" id="KW-1185">Reference proteome</keyword>
<keyword evidence="6 11" id="KW-0479">Metal-binding</keyword>
<gene>
    <name evidence="14" type="ORF">DVA86_06980</name>
</gene>
<evidence type="ECO:0000256" key="3">
    <source>
        <dbReference type="ARBA" id="ARBA00011738"/>
    </source>
</evidence>
<comment type="subcellular location">
    <subcellularLocation>
        <location evidence="1">Cytoplasm</location>
    </subcellularLocation>
</comment>
<dbReference type="CDD" id="cd07153">
    <property type="entry name" value="Fur_like"/>
    <property type="match status" value="1"/>
</dbReference>
<evidence type="ECO:0000256" key="7">
    <source>
        <dbReference type="ARBA" id="ARBA00022833"/>
    </source>
</evidence>
<dbReference type="InterPro" id="IPR036390">
    <property type="entry name" value="WH_DNA-bd_sf"/>
</dbReference>
<comment type="similarity">
    <text evidence="2">Belongs to the Fur family.</text>
</comment>
<keyword evidence="5" id="KW-0678">Repressor</keyword>
<evidence type="ECO:0000256" key="2">
    <source>
        <dbReference type="ARBA" id="ARBA00007957"/>
    </source>
</evidence>
<proteinExistence type="inferred from homology"/>
<dbReference type="GO" id="GO:0000976">
    <property type="term" value="F:transcription cis-regulatory region binding"/>
    <property type="evidence" value="ECO:0007669"/>
    <property type="project" value="TreeGrafter"/>
</dbReference>
<evidence type="ECO:0000256" key="8">
    <source>
        <dbReference type="ARBA" id="ARBA00023015"/>
    </source>
</evidence>
<dbReference type="GO" id="GO:0045892">
    <property type="term" value="P:negative regulation of DNA-templated transcription"/>
    <property type="evidence" value="ECO:0007669"/>
    <property type="project" value="TreeGrafter"/>
</dbReference>
<evidence type="ECO:0000313" key="14">
    <source>
        <dbReference type="EMBL" id="AXK32435.1"/>
    </source>
</evidence>
<dbReference type="Gene3D" id="1.10.10.10">
    <property type="entry name" value="Winged helix-like DNA-binding domain superfamily/Winged helix DNA-binding domain"/>
    <property type="match status" value="1"/>
</dbReference>
<dbReference type="GO" id="GO:1900376">
    <property type="term" value="P:regulation of secondary metabolite biosynthetic process"/>
    <property type="evidence" value="ECO:0007669"/>
    <property type="project" value="TreeGrafter"/>
</dbReference>
<keyword evidence="10" id="KW-0804">Transcription</keyword>
<evidence type="ECO:0000256" key="12">
    <source>
        <dbReference type="PIRSR" id="PIRSR602481-2"/>
    </source>
</evidence>
<comment type="cofactor">
    <cofactor evidence="12">
        <name>Mn(2+)</name>
        <dbReference type="ChEBI" id="CHEBI:29035"/>
    </cofactor>
    <cofactor evidence="12">
        <name>Fe(2+)</name>
        <dbReference type="ChEBI" id="CHEBI:29033"/>
    </cofactor>
    <text evidence="12">Binds 1 Mn(2+) or Fe(2+) ion per subunit.</text>
</comment>
<dbReference type="KEGG" id="sarm:DVA86_06980"/>
<evidence type="ECO:0000256" key="9">
    <source>
        <dbReference type="ARBA" id="ARBA00023125"/>
    </source>
</evidence>
<sequence>MVETHTAGGHGQRRARRRLTLLRSLAGCPDFISAQRLHARLADAGRLAGLSTVYRGLRDLEDAGLVDVVRDETTGERLYRKRADAGHRHYVVCRGCGCSEPVDADVVERWAERLDEVTGFEDVRHTLELSGECRDCAAARRESGHPRGTAAAGGPAEGRPRTG</sequence>
<comment type="subunit">
    <text evidence="3">Homodimer.</text>
</comment>
<evidence type="ECO:0000256" key="1">
    <source>
        <dbReference type="ARBA" id="ARBA00004496"/>
    </source>
</evidence>
<feature type="binding site" evidence="12">
    <location>
        <position position="108"/>
    </location>
    <ligand>
        <name>Fe cation</name>
        <dbReference type="ChEBI" id="CHEBI:24875"/>
    </ligand>
</feature>
<dbReference type="InterPro" id="IPR002481">
    <property type="entry name" value="FUR"/>
</dbReference>
<organism evidence="14 15">
    <name type="scientific">Streptomyces armeniacus</name>
    <dbReference type="NCBI Taxonomy" id="83291"/>
    <lineage>
        <taxon>Bacteria</taxon>
        <taxon>Bacillati</taxon>
        <taxon>Actinomycetota</taxon>
        <taxon>Actinomycetes</taxon>
        <taxon>Kitasatosporales</taxon>
        <taxon>Streptomycetaceae</taxon>
        <taxon>Streptomyces</taxon>
    </lineage>
</organism>
<dbReference type="GO" id="GO:0003700">
    <property type="term" value="F:DNA-binding transcription factor activity"/>
    <property type="evidence" value="ECO:0007669"/>
    <property type="project" value="InterPro"/>
</dbReference>
<dbReference type="Pfam" id="PF01475">
    <property type="entry name" value="FUR"/>
    <property type="match status" value="1"/>
</dbReference>
<dbReference type="AlphaFoldDB" id="A0A345XLB9"/>
<dbReference type="InterPro" id="IPR036388">
    <property type="entry name" value="WH-like_DNA-bd_sf"/>
</dbReference>
<keyword evidence="12" id="KW-0408">Iron</keyword>
<dbReference type="GO" id="GO:0005829">
    <property type="term" value="C:cytosol"/>
    <property type="evidence" value="ECO:0007669"/>
    <property type="project" value="TreeGrafter"/>
</dbReference>
<feature type="binding site" evidence="11">
    <location>
        <position position="133"/>
    </location>
    <ligand>
        <name>Zn(2+)</name>
        <dbReference type="ChEBI" id="CHEBI:29105"/>
    </ligand>
</feature>
<dbReference type="Gene3D" id="3.30.1490.190">
    <property type="match status" value="1"/>
</dbReference>
<evidence type="ECO:0000256" key="11">
    <source>
        <dbReference type="PIRSR" id="PIRSR602481-1"/>
    </source>
</evidence>
<evidence type="ECO:0000256" key="6">
    <source>
        <dbReference type="ARBA" id="ARBA00022723"/>
    </source>
</evidence>
<feature type="binding site" evidence="11">
    <location>
        <position position="96"/>
    </location>
    <ligand>
        <name>Zn(2+)</name>
        <dbReference type="ChEBI" id="CHEBI:29105"/>
    </ligand>
</feature>
<keyword evidence="4" id="KW-0963">Cytoplasm</keyword>
<keyword evidence="7 11" id="KW-0862">Zinc</keyword>
<evidence type="ECO:0000256" key="10">
    <source>
        <dbReference type="ARBA" id="ARBA00023163"/>
    </source>
</evidence>
<dbReference type="PANTHER" id="PTHR33202:SF2">
    <property type="entry name" value="FERRIC UPTAKE REGULATION PROTEIN"/>
    <property type="match status" value="1"/>
</dbReference>
<feature type="binding site" evidence="12">
    <location>
        <position position="125"/>
    </location>
    <ligand>
        <name>Fe cation</name>
        <dbReference type="ChEBI" id="CHEBI:24875"/>
    </ligand>
</feature>
<feature type="binding site" evidence="11">
    <location>
        <position position="93"/>
    </location>
    <ligand>
        <name>Zn(2+)</name>
        <dbReference type="ChEBI" id="CHEBI:29105"/>
    </ligand>
</feature>
<keyword evidence="8" id="KW-0805">Transcription regulation</keyword>